<name>A0A814T294_ADIRI</name>
<evidence type="ECO:0000256" key="1">
    <source>
        <dbReference type="SAM" id="MobiDB-lite"/>
    </source>
</evidence>
<keyword evidence="3" id="KW-1185">Reference proteome</keyword>
<dbReference type="EMBL" id="CAJNOR010001514">
    <property type="protein sequence ID" value="CAF1156061.1"/>
    <property type="molecule type" value="Genomic_DNA"/>
</dbReference>
<proteinExistence type="predicted"/>
<dbReference type="Proteomes" id="UP000663828">
    <property type="component" value="Unassembled WGS sequence"/>
</dbReference>
<protein>
    <submittedName>
        <fullName evidence="2">Uncharacterized protein</fullName>
    </submittedName>
</protein>
<gene>
    <name evidence="2" type="ORF">XAT740_LOCUS21217</name>
</gene>
<sequence length="227" mass="25251">IILELMITYYQQLFVYSTQQEQINKSTLKSQPDLIPMEFHSKNRSNSNENLLENSILSVQPSPGTRRKNKAPPPPPSSSAQQIYQEETYSEQIINPNPSVVSSSSFTSNDKVHRRTPSDGIQLDRPNAPPPLPPPVVVVASPVIRSKERLSIPLQTSSNYSTNEQTTCNEDKSNENDTVNVGKLISELNNRMAAAKLNNNNNTQTNNIRVSSIRNSTLNSPGETTDF</sequence>
<feature type="non-terminal residue" evidence="2">
    <location>
        <position position="1"/>
    </location>
</feature>
<feature type="compositionally biased region" description="Polar residues" evidence="1">
    <location>
        <begin position="158"/>
        <end position="168"/>
    </location>
</feature>
<organism evidence="2 3">
    <name type="scientific">Adineta ricciae</name>
    <name type="common">Rotifer</name>
    <dbReference type="NCBI Taxonomy" id="249248"/>
    <lineage>
        <taxon>Eukaryota</taxon>
        <taxon>Metazoa</taxon>
        <taxon>Spiralia</taxon>
        <taxon>Gnathifera</taxon>
        <taxon>Rotifera</taxon>
        <taxon>Eurotatoria</taxon>
        <taxon>Bdelloidea</taxon>
        <taxon>Adinetida</taxon>
        <taxon>Adinetidae</taxon>
        <taxon>Adineta</taxon>
    </lineage>
</organism>
<feature type="region of interest" description="Disordered" evidence="1">
    <location>
        <begin position="158"/>
        <end position="177"/>
    </location>
</feature>
<feature type="region of interest" description="Disordered" evidence="1">
    <location>
        <begin position="59"/>
        <end position="134"/>
    </location>
</feature>
<evidence type="ECO:0000313" key="2">
    <source>
        <dbReference type="EMBL" id="CAF1156061.1"/>
    </source>
</evidence>
<comment type="caution">
    <text evidence="2">The sequence shown here is derived from an EMBL/GenBank/DDBJ whole genome shotgun (WGS) entry which is preliminary data.</text>
</comment>
<dbReference type="AlphaFoldDB" id="A0A814T294"/>
<accession>A0A814T294</accession>
<feature type="compositionally biased region" description="Polar residues" evidence="1">
    <location>
        <begin position="80"/>
        <end position="92"/>
    </location>
</feature>
<feature type="compositionally biased region" description="Low complexity" evidence="1">
    <location>
        <begin position="93"/>
        <end position="105"/>
    </location>
</feature>
<evidence type="ECO:0000313" key="3">
    <source>
        <dbReference type="Proteomes" id="UP000663828"/>
    </source>
</evidence>
<reference evidence="2" key="1">
    <citation type="submission" date="2021-02" db="EMBL/GenBank/DDBJ databases">
        <authorList>
            <person name="Nowell W R."/>
        </authorList>
    </citation>
    <scope>NUCLEOTIDE SEQUENCE</scope>
</reference>